<evidence type="ECO:0000313" key="2">
    <source>
        <dbReference type="Proteomes" id="UP000037251"/>
    </source>
</evidence>
<evidence type="ECO:0000313" key="1">
    <source>
        <dbReference type="EMBL" id="KOG42529.1"/>
    </source>
</evidence>
<comment type="caution">
    <text evidence="1">The sequence shown here is derived from an EMBL/GenBank/DDBJ whole genome shotgun (WGS) entry which is preliminary data.</text>
</comment>
<protein>
    <submittedName>
        <fullName evidence="1">Uncharacterized protein</fullName>
    </submittedName>
</protein>
<reference evidence="2" key="1">
    <citation type="submission" date="2015-07" db="EMBL/GenBank/DDBJ databases">
        <authorList>
            <person name="Ju K.-S."/>
            <person name="Doroghazi J.R."/>
            <person name="Metcalf W.W."/>
        </authorList>
    </citation>
    <scope>NUCLEOTIDE SEQUENCE [LARGE SCALE GENOMIC DNA]</scope>
    <source>
        <strain evidence="2">NRRL 2290</strain>
    </source>
</reference>
<accession>A0A0L8LWS2</accession>
<proteinExistence type="predicted"/>
<dbReference type="STRING" id="67356.AQJ84_32405"/>
<name>A0A0L8LWS2_9ACTN</name>
<sequence>MTTLLETRYRGVLRLLPAYYRREREEEMVEIYLWDVDRDTQDRSRPTLGEVGLLVAAPAVVGGRDLATR</sequence>
<dbReference type="PATRIC" id="fig|67356.5.peg.1164"/>
<dbReference type="AlphaFoldDB" id="A0A0L8LWS2"/>
<keyword evidence="2" id="KW-1185">Reference proteome</keyword>
<dbReference type="Proteomes" id="UP000037251">
    <property type="component" value="Unassembled WGS sequence"/>
</dbReference>
<dbReference type="RefSeq" id="WP_053190381.1">
    <property type="nucleotide sequence ID" value="NZ_KQ949000.1"/>
</dbReference>
<organism evidence="1 2">
    <name type="scientific">Streptomyces resistomycificus</name>
    <dbReference type="NCBI Taxonomy" id="67356"/>
    <lineage>
        <taxon>Bacteria</taxon>
        <taxon>Bacillati</taxon>
        <taxon>Actinomycetota</taxon>
        <taxon>Actinomycetes</taxon>
        <taxon>Kitasatosporales</taxon>
        <taxon>Streptomycetaceae</taxon>
        <taxon>Streptomyces</taxon>
        <taxon>Streptomyces aurantiacus group</taxon>
    </lineage>
</organism>
<dbReference type="EMBL" id="LGUS01000024">
    <property type="protein sequence ID" value="KOG42529.1"/>
    <property type="molecule type" value="Genomic_DNA"/>
</dbReference>
<gene>
    <name evidence="1" type="ORF">ADK37_05300</name>
</gene>